<dbReference type="EC" id="3.5.4.9" evidence="9"/>
<evidence type="ECO:0000256" key="8">
    <source>
        <dbReference type="ARBA" id="ARBA00023268"/>
    </source>
</evidence>
<name>A0A1G1VRC4_9BACT</name>
<comment type="catalytic activity">
    <reaction evidence="9">
        <text>(6R)-5,10-methylene-5,6,7,8-tetrahydrofolate + NADP(+) = (6R)-5,10-methenyltetrahydrofolate + NADPH</text>
        <dbReference type="Rhea" id="RHEA:22812"/>
        <dbReference type="ChEBI" id="CHEBI:15636"/>
        <dbReference type="ChEBI" id="CHEBI:57455"/>
        <dbReference type="ChEBI" id="CHEBI:57783"/>
        <dbReference type="ChEBI" id="CHEBI:58349"/>
        <dbReference type="EC" id="1.5.1.5"/>
    </reaction>
</comment>
<dbReference type="UniPathway" id="UPA00193"/>
<dbReference type="EC" id="1.5.1.5" evidence="9"/>
<comment type="similarity">
    <text evidence="9">Belongs to the tetrahydrofolate dehydrogenase/cyclohydrolase family.</text>
</comment>
<feature type="binding site" evidence="9">
    <location>
        <begin position="160"/>
        <end position="162"/>
    </location>
    <ligand>
        <name>NADP(+)</name>
        <dbReference type="ChEBI" id="CHEBI:58349"/>
    </ligand>
</feature>
<evidence type="ECO:0000256" key="6">
    <source>
        <dbReference type="ARBA" id="ARBA00023002"/>
    </source>
</evidence>
<evidence type="ECO:0000259" key="10">
    <source>
        <dbReference type="Pfam" id="PF00763"/>
    </source>
</evidence>
<dbReference type="GO" id="GO:0004488">
    <property type="term" value="F:methylenetetrahydrofolate dehydrogenase (NADP+) activity"/>
    <property type="evidence" value="ECO:0007669"/>
    <property type="project" value="UniProtKB-UniRule"/>
</dbReference>
<protein>
    <recommendedName>
        <fullName evidence="9">Bifunctional protein FolD</fullName>
    </recommendedName>
    <domain>
        <recommendedName>
            <fullName evidence="9">Methylenetetrahydrofolate dehydrogenase</fullName>
            <ecNumber evidence="9">1.5.1.5</ecNumber>
        </recommendedName>
    </domain>
    <domain>
        <recommendedName>
            <fullName evidence="9">Methenyltetrahydrofolate cyclohydrolase</fullName>
            <ecNumber evidence="9">3.5.4.9</ecNumber>
        </recommendedName>
    </domain>
</protein>
<dbReference type="Pfam" id="PF02882">
    <property type="entry name" value="THF_DHG_CYH_C"/>
    <property type="match status" value="1"/>
</dbReference>
<comment type="pathway">
    <text evidence="1 9">One-carbon metabolism; tetrahydrofolate interconversion.</text>
</comment>
<dbReference type="GO" id="GO:0035999">
    <property type="term" value="P:tetrahydrofolate interconversion"/>
    <property type="evidence" value="ECO:0007669"/>
    <property type="project" value="UniProtKB-UniRule"/>
</dbReference>
<keyword evidence="2 9" id="KW-0554">One-carbon metabolism</keyword>
<dbReference type="Gene3D" id="3.40.50.10860">
    <property type="entry name" value="Leucine Dehydrogenase, chain A, domain 1"/>
    <property type="match status" value="1"/>
</dbReference>
<dbReference type="GO" id="GO:0009086">
    <property type="term" value="P:methionine biosynthetic process"/>
    <property type="evidence" value="ECO:0007669"/>
    <property type="project" value="UniProtKB-KW"/>
</dbReference>
<keyword evidence="4 9" id="KW-0378">Hydrolase</keyword>
<dbReference type="InterPro" id="IPR036291">
    <property type="entry name" value="NAD(P)-bd_dom_sf"/>
</dbReference>
<dbReference type="InterPro" id="IPR020631">
    <property type="entry name" value="THF_DH/CycHdrlase_NAD-bd_dom"/>
</dbReference>
<keyword evidence="7 9" id="KW-0486">Methionine biosynthesis</keyword>
<dbReference type="InterPro" id="IPR000672">
    <property type="entry name" value="THF_DH/CycHdrlase"/>
</dbReference>
<evidence type="ECO:0000256" key="1">
    <source>
        <dbReference type="ARBA" id="ARBA00004777"/>
    </source>
</evidence>
<dbReference type="SUPFAM" id="SSF53223">
    <property type="entry name" value="Aminoacid dehydrogenase-like, N-terminal domain"/>
    <property type="match status" value="1"/>
</dbReference>
<dbReference type="InterPro" id="IPR046346">
    <property type="entry name" value="Aminoacid_DH-like_N_sf"/>
</dbReference>
<evidence type="ECO:0000313" key="13">
    <source>
        <dbReference type="Proteomes" id="UP000177324"/>
    </source>
</evidence>
<keyword evidence="6 9" id="KW-0560">Oxidoreductase</keyword>
<comment type="caution">
    <text evidence="12">The sequence shown here is derived from an EMBL/GenBank/DDBJ whole genome shotgun (WGS) entry which is preliminary data.</text>
</comment>
<keyword evidence="8 9" id="KW-0511">Multifunctional enzyme</keyword>
<keyword evidence="3 9" id="KW-0658">Purine biosynthesis</keyword>
<dbReference type="PANTHER" id="PTHR48099">
    <property type="entry name" value="C-1-TETRAHYDROFOLATE SYNTHASE, CYTOPLASMIC-RELATED"/>
    <property type="match status" value="1"/>
</dbReference>
<comment type="function">
    <text evidence="9">Catalyzes the oxidation of 5,10-methylenetetrahydrofolate to 5,10-methenyltetrahydrofolate and then the hydrolysis of 5,10-methenyltetrahydrofolate to 10-formyltetrahydrofolate.</text>
</comment>
<evidence type="ECO:0000256" key="5">
    <source>
        <dbReference type="ARBA" id="ARBA00022857"/>
    </source>
</evidence>
<comment type="caution">
    <text evidence="9">Lacks conserved residue(s) required for the propagation of feature annotation.</text>
</comment>
<keyword evidence="9" id="KW-0028">Amino-acid biosynthesis</keyword>
<dbReference type="SUPFAM" id="SSF51735">
    <property type="entry name" value="NAD(P)-binding Rossmann-fold domains"/>
    <property type="match status" value="1"/>
</dbReference>
<sequence length="271" mass="29414">MTAKIFDGRKFARKKELELAEKVKRLDKAPKLVSIVVGEDRASHLYVNLKGEAAKRVGIQFKKIEFKVKSEKLKVEEIINIINKLNGDDLVTGIMVQMPLPQDIRDKTFDIVSAIAPEKDVDGLMGKSRFLPATVKAVLKILELSVNSYQLSEKRIVIVGRSRIVGRPLAEELARRGAKVTVAHSQTPDLGAVTRTAEILVSAAGKPGLITKDMVKPGAVVIDVGEPKGDVDEGVRQVASFLTPVPGGVGPVTVACLLENVVECSLITHIR</sequence>
<dbReference type="AlphaFoldDB" id="A0A1G1VRC4"/>
<accession>A0A1G1VRC4</accession>
<dbReference type="EMBL" id="MHCH01000013">
    <property type="protein sequence ID" value="OGY17946.1"/>
    <property type="molecule type" value="Genomic_DNA"/>
</dbReference>
<dbReference type="GO" id="GO:0004477">
    <property type="term" value="F:methenyltetrahydrofolate cyclohydrolase activity"/>
    <property type="evidence" value="ECO:0007669"/>
    <property type="project" value="UniProtKB-UniRule"/>
</dbReference>
<evidence type="ECO:0000256" key="2">
    <source>
        <dbReference type="ARBA" id="ARBA00022563"/>
    </source>
</evidence>
<dbReference type="HAMAP" id="MF_01576">
    <property type="entry name" value="THF_DHG_CYH"/>
    <property type="match status" value="1"/>
</dbReference>
<gene>
    <name evidence="9" type="primary">folD</name>
    <name evidence="12" type="ORF">A2784_00480</name>
</gene>
<dbReference type="STRING" id="1797589.A2784_00480"/>
<organism evidence="12 13">
    <name type="scientific">Candidatus Chisholmbacteria bacterium RIFCSPHIGHO2_01_FULL_48_12</name>
    <dbReference type="NCBI Taxonomy" id="1797589"/>
    <lineage>
        <taxon>Bacteria</taxon>
        <taxon>Candidatus Chisholmiibacteriota</taxon>
    </lineage>
</organism>
<keyword evidence="9" id="KW-0368">Histidine biosynthesis</keyword>
<evidence type="ECO:0000256" key="7">
    <source>
        <dbReference type="ARBA" id="ARBA00023167"/>
    </source>
</evidence>
<reference evidence="12 13" key="1">
    <citation type="journal article" date="2016" name="Nat. Commun.">
        <title>Thousands of microbial genomes shed light on interconnected biogeochemical processes in an aquifer system.</title>
        <authorList>
            <person name="Anantharaman K."/>
            <person name="Brown C.T."/>
            <person name="Hug L.A."/>
            <person name="Sharon I."/>
            <person name="Castelle C.J."/>
            <person name="Probst A.J."/>
            <person name="Thomas B.C."/>
            <person name="Singh A."/>
            <person name="Wilkins M.J."/>
            <person name="Karaoz U."/>
            <person name="Brodie E.L."/>
            <person name="Williams K.H."/>
            <person name="Hubbard S.S."/>
            <person name="Banfield J.F."/>
        </authorList>
    </citation>
    <scope>NUCLEOTIDE SEQUENCE [LARGE SCALE GENOMIC DNA]</scope>
</reference>
<dbReference type="Proteomes" id="UP000177324">
    <property type="component" value="Unassembled WGS sequence"/>
</dbReference>
<dbReference type="GO" id="GO:0005829">
    <property type="term" value="C:cytosol"/>
    <property type="evidence" value="ECO:0007669"/>
    <property type="project" value="TreeGrafter"/>
</dbReference>
<dbReference type="InterPro" id="IPR020630">
    <property type="entry name" value="THF_DH/CycHdrlase_cat_dom"/>
</dbReference>
<dbReference type="Gene3D" id="3.40.50.720">
    <property type="entry name" value="NAD(P)-binding Rossmann-like Domain"/>
    <property type="match status" value="1"/>
</dbReference>
<evidence type="ECO:0000259" key="11">
    <source>
        <dbReference type="Pfam" id="PF02882"/>
    </source>
</evidence>
<evidence type="ECO:0000256" key="9">
    <source>
        <dbReference type="HAMAP-Rule" id="MF_01576"/>
    </source>
</evidence>
<feature type="domain" description="Tetrahydrofolate dehydrogenase/cyclohydrolase catalytic" evidence="10">
    <location>
        <begin position="7"/>
        <end position="122"/>
    </location>
</feature>
<dbReference type="GO" id="GO:0006164">
    <property type="term" value="P:purine nucleotide biosynthetic process"/>
    <property type="evidence" value="ECO:0007669"/>
    <property type="project" value="UniProtKB-KW"/>
</dbReference>
<dbReference type="CDD" id="cd01080">
    <property type="entry name" value="NAD_bind_m-THF_DH_Cyclohyd"/>
    <property type="match status" value="1"/>
</dbReference>
<dbReference type="PRINTS" id="PR00085">
    <property type="entry name" value="THFDHDRGNASE"/>
</dbReference>
<keyword evidence="5 9" id="KW-0521">NADP</keyword>
<evidence type="ECO:0000313" key="12">
    <source>
        <dbReference type="EMBL" id="OGY17946.1"/>
    </source>
</evidence>
<comment type="catalytic activity">
    <reaction evidence="9">
        <text>(6R)-5,10-methenyltetrahydrofolate + H2O = (6R)-10-formyltetrahydrofolate + H(+)</text>
        <dbReference type="Rhea" id="RHEA:23700"/>
        <dbReference type="ChEBI" id="CHEBI:15377"/>
        <dbReference type="ChEBI" id="CHEBI:15378"/>
        <dbReference type="ChEBI" id="CHEBI:57455"/>
        <dbReference type="ChEBI" id="CHEBI:195366"/>
        <dbReference type="EC" id="3.5.4.9"/>
    </reaction>
</comment>
<evidence type="ECO:0000256" key="3">
    <source>
        <dbReference type="ARBA" id="ARBA00022755"/>
    </source>
</evidence>
<feature type="domain" description="Tetrahydrofolate dehydrogenase/cyclohydrolase NAD(P)-binding" evidence="11">
    <location>
        <begin position="132"/>
        <end position="264"/>
    </location>
</feature>
<dbReference type="PANTHER" id="PTHR48099:SF5">
    <property type="entry name" value="C-1-TETRAHYDROFOLATE SYNTHASE, CYTOPLASMIC"/>
    <property type="match status" value="1"/>
</dbReference>
<dbReference type="Pfam" id="PF00763">
    <property type="entry name" value="THF_DHG_CYH"/>
    <property type="match status" value="1"/>
</dbReference>
<comment type="subunit">
    <text evidence="9">Homodimer.</text>
</comment>
<proteinExistence type="inferred from homology"/>
<evidence type="ECO:0000256" key="4">
    <source>
        <dbReference type="ARBA" id="ARBA00022801"/>
    </source>
</evidence>
<dbReference type="GO" id="GO:0000105">
    <property type="term" value="P:L-histidine biosynthetic process"/>
    <property type="evidence" value="ECO:0007669"/>
    <property type="project" value="UniProtKB-KW"/>
</dbReference>